<keyword evidence="2" id="KW-1185">Reference proteome</keyword>
<protein>
    <submittedName>
        <fullName evidence="1">Uncharacterized protein</fullName>
    </submittedName>
</protein>
<dbReference type="AlphaFoldDB" id="A0A1S8TW52"/>
<evidence type="ECO:0000313" key="2">
    <source>
        <dbReference type="Proteomes" id="UP000190890"/>
    </source>
</evidence>
<proteinExistence type="predicted"/>
<comment type="caution">
    <text evidence="1">The sequence shown here is derived from an EMBL/GenBank/DDBJ whole genome shotgun (WGS) entry which is preliminary data.</text>
</comment>
<evidence type="ECO:0000313" key="1">
    <source>
        <dbReference type="EMBL" id="OOM81930.1"/>
    </source>
</evidence>
<dbReference type="Proteomes" id="UP000190890">
    <property type="component" value="Unassembled WGS sequence"/>
</dbReference>
<dbReference type="RefSeq" id="WP_198944285.1">
    <property type="nucleotide sequence ID" value="NZ_LZZM01000043.1"/>
</dbReference>
<reference evidence="1 2" key="1">
    <citation type="submission" date="2016-05" db="EMBL/GenBank/DDBJ databases">
        <title>Microbial solvent formation.</title>
        <authorList>
            <person name="Poehlein A."/>
            <person name="Montoya Solano J.D."/>
            <person name="Flitsch S."/>
            <person name="Krabben P."/>
            <person name="Duerre P."/>
            <person name="Daniel R."/>
        </authorList>
    </citation>
    <scope>NUCLEOTIDE SEQUENCE [LARGE SCALE GENOMIC DNA]</scope>
    <source>
        <strain evidence="1 2">DSM 2619</strain>
    </source>
</reference>
<name>A0A1S8TW52_9CLOT</name>
<dbReference type="EMBL" id="LZZM01000043">
    <property type="protein sequence ID" value="OOM81930.1"/>
    <property type="molecule type" value="Genomic_DNA"/>
</dbReference>
<organism evidence="1 2">
    <name type="scientific">Clostridium puniceum</name>
    <dbReference type="NCBI Taxonomy" id="29367"/>
    <lineage>
        <taxon>Bacteria</taxon>
        <taxon>Bacillati</taxon>
        <taxon>Bacillota</taxon>
        <taxon>Clostridia</taxon>
        <taxon>Eubacteriales</taxon>
        <taxon>Clostridiaceae</taxon>
        <taxon>Clostridium</taxon>
    </lineage>
</organism>
<gene>
    <name evidence="1" type="ORF">CLPUN_07920</name>
</gene>
<sequence length="56" mass="6349">MIIGMLIISILVLLVILINRALRNNSKSCEFNLEINIKGFKINFKTTEKNAPSDQD</sequence>
<accession>A0A1S8TW52</accession>